<organism evidence="1 2">
    <name type="scientific">Filimonas lacunae</name>
    <dbReference type="NCBI Taxonomy" id="477680"/>
    <lineage>
        <taxon>Bacteria</taxon>
        <taxon>Pseudomonadati</taxon>
        <taxon>Bacteroidota</taxon>
        <taxon>Chitinophagia</taxon>
        <taxon>Chitinophagales</taxon>
        <taxon>Chitinophagaceae</taxon>
        <taxon>Filimonas</taxon>
    </lineage>
</organism>
<dbReference type="Gene3D" id="3.40.50.2000">
    <property type="entry name" value="Glycogen Phosphorylase B"/>
    <property type="match status" value="1"/>
</dbReference>
<name>A0A1N7R5K4_9BACT</name>
<dbReference type="AlphaFoldDB" id="A0A1N7R5K4"/>
<evidence type="ECO:0000313" key="2">
    <source>
        <dbReference type="Proteomes" id="UP000186917"/>
    </source>
</evidence>
<gene>
    <name evidence="1" type="ORF">SAMN05421788_109215</name>
</gene>
<dbReference type="Pfam" id="PF13692">
    <property type="entry name" value="Glyco_trans_1_4"/>
    <property type="match status" value="1"/>
</dbReference>
<dbReference type="CDD" id="cd04950">
    <property type="entry name" value="GT4_TuaH-like"/>
    <property type="match status" value="1"/>
</dbReference>
<dbReference type="GO" id="GO:0016740">
    <property type="term" value="F:transferase activity"/>
    <property type="evidence" value="ECO:0007669"/>
    <property type="project" value="UniProtKB-KW"/>
</dbReference>
<dbReference type="RefSeq" id="WP_076381526.1">
    <property type="nucleotide sequence ID" value="NZ_AP017422.1"/>
</dbReference>
<accession>A0A1N7R5K4</accession>
<proteinExistence type="predicted"/>
<dbReference type="OrthoDB" id="9816564at2"/>
<dbReference type="STRING" id="477680.SAMN05421788_109215"/>
<dbReference type="EMBL" id="FTOR01000009">
    <property type="protein sequence ID" value="SIT30402.1"/>
    <property type="molecule type" value="Genomic_DNA"/>
</dbReference>
<keyword evidence="1" id="KW-0808">Transferase</keyword>
<dbReference type="Gene3D" id="3.40.50.11010">
    <property type="match status" value="1"/>
</dbReference>
<evidence type="ECO:0000313" key="1">
    <source>
        <dbReference type="EMBL" id="SIT30402.1"/>
    </source>
</evidence>
<dbReference type="Proteomes" id="UP000186917">
    <property type="component" value="Unassembled WGS sequence"/>
</dbReference>
<protein>
    <submittedName>
        <fullName evidence="1">Glycosyl transferases group 1</fullName>
    </submittedName>
</protein>
<sequence length="381" mass="43623">MDIICFSHLRWDFVYQRPQHLMGRFARQGRVFYVEEPQFHATEDHFVTHVSEEAVIVIQPHLEKGAEEADVPLRQYLLLKALLDKNRVTQYMCWYYTPMALPLGSLCNPHLVVYDCMDELSAFKFAPPELKRLEKKLLASAHLVFTGGQSLYEVRKHQHANIHPFPSSIDKAHFHKARTIHIDPADQQHIPYPRLGFCGVLDERLDIPLLTYIATQQPAWQLVLVGPVVKIEPDSLPQLPNIHYLGAKAYADLPAYLSGWDLAMICFALNESTRYISPTKTPEYLAAGKPVVSTAITDVVNPYGIKHLVHIARTPQEFVEKAASELAIQEKEQWLKSVDNYLVNMSWDGTVRKMLQLIETARLHNNTYLLPAKIYTYAQSI</sequence>
<reference evidence="2" key="1">
    <citation type="submission" date="2017-01" db="EMBL/GenBank/DDBJ databases">
        <authorList>
            <person name="Varghese N."/>
            <person name="Submissions S."/>
        </authorList>
    </citation>
    <scope>NUCLEOTIDE SEQUENCE [LARGE SCALE GENOMIC DNA]</scope>
    <source>
        <strain evidence="2">DSM 21054</strain>
    </source>
</reference>
<keyword evidence="2" id="KW-1185">Reference proteome</keyword>
<dbReference type="SUPFAM" id="SSF53756">
    <property type="entry name" value="UDP-Glycosyltransferase/glycogen phosphorylase"/>
    <property type="match status" value="1"/>
</dbReference>